<keyword evidence="2" id="KW-1185">Reference proteome</keyword>
<sequence length="67" mass="7958">MVARRRLFVRKAPLVEAAAFSRVSTLWISEGKSKTRRRWSTADGDRMTKLPRRWAMKRRDNDPFFSC</sequence>
<evidence type="ECO:0000313" key="2">
    <source>
        <dbReference type="Proteomes" id="UP001177023"/>
    </source>
</evidence>
<dbReference type="Proteomes" id="UP001177023">
    <property type="component" value="Unassembled WGS sequence"/>
</dbReference>
<dbReference type="EMBL" id="CATQJA010002655">
    <property type="protein sequence ID" value="CAJ0579203.1"/>
    <property type="molecule type" value="Genomic_DNA"/>
</dbReference>
<reference evidence="1" key="1">
    <citation type="submission" date="2023-06" db="EMBL/GenBank/DDBJ databases">
        <authorList>
            <person name="Delattre M."/>
        </authorList>
    </citation>
    <scope>NUCLEOTIDE SEQUENCE</scope>
    <source>
        <strain evidence="1">AF72</strain>
    </source>
</reference>
<organism evidence="1 2">
    <name type="scientific">Mesorhabditis spiculigera</name>
    <dbReference type="NCBI Taxonomy" id="96644"/>
    <lineage>
        <taxon>Eukaryota</taxon>
        <taxon>Metazoa</taxon>
        <taxon>Ecdysozoa</taxon>
        <taxon>Nematoda</taxon>
        <taxon>Chromadorea</taxon>
        <taxon>Rhabditida</taxon>
        <taxon>Rhabditina</taxon>
        <taxon>Rhabditomorpha</taxon>
        <taxon>Rhabditoidea</taxon>
        <taxon>Rhabditidae</taxon>
        <taxon>Mesorhabditinae</taxon>
        <taxon>Mesorhabditis</taxon>
    </lineage>
</organism>
<proteinExistence type="predicted"/>
<accession>A0AA36D3Q7</accession>
<name>A0AA36D3Q7_9BILA</name>
<protein>
    <submittedName>
        <fullName evidence="1">Uncharacterized protein</fullName>
    </submittedName>
</protein>
<dbReference type="AlphaFoldDB" id="A0AA36D3Q7"/>
<feature type="non-terminal residue" evidence="1">
    <location>
        <position position="67"/>
    </location>
</feature>
<gene>
    <name evidence="1" type="ORF">MSPICULIGERA_LOCUS17433</name>
</gene>
<evidence type="ECO:0000313" key="1">
    <source>
        <dbReference type="EMBL" id="CAJ0579203.1"/>
    </source>
</evidence>
<comment type="caution">
    <text evidence="1">The sequence shown here is derived from an EMBL/GenBank/DDBJ whole genome shotgun (WGS) entry which is preliminary data.</text>
</comment>